<protein>
    <submittedName>
        <fullName evidence="1">Uncharacterized protein</fullName>
    </submittedName>
</protein>
<gene>
    <name evidence="1" type="ORF">ABIC75_004004</name>
</gene>
<accession>A0ABV2JZK8</accession>
<dbReference type="Proteomes" id="UP001549184">
    <property type="component" value="Unassembled WGS sequence"/>
</dbReference>
<organism evidence="1 2">
    <name type="scientific">Dyella japonica</name>
    <dbReference type="NCBI Taxonomy" id="231455"/>
    <lineage>
        <taxon>Bacteria</taxon>
        <taxon>Pseudomonadati</taxon>
        <taxon>Pseudomonadota</taxon>
        <taxon>Gammaproteobacteria</taxon>
        <taxon>Lysobacterales</taxon>
        <taxon>Rhodanobacteraceae</taxon>
        <taxon>Dyella</taxon>
    </lineage>
</organism>
<dbReference type="RefSeq" id="WP_354015629.1">
    <property type="nucleotide sequence ID" value="NZ_JBEPMU010000006.1"/>
</dbReference>
<proteinExistence type="predicted"/>
<dbReference type="EMBL" id="JBEPMU010000006">
    <property type="protein sequence ID" value="MET3654266.1"/>
    <property type="molecule type" value="Genomic_DNA"/>
</dbReference>
<keyword evidence="2" id="KW-1185">Reference proteome</keyword>
<name>A0ABV2JZK8_9GAMM</name>
<reference evidence="1 2" key="1">
    <citation type="submission" date="2024-06" db="EMBL/GenBank/DDBJ databases">
        <title>Sorghum-associated microbial communities from plants grown in Nebraska, USA.</title>
        <authorList>
            <person name="Schachtman D."/>
        </authorList>
    </citation>
    <scope>NUCLEOTIDE SEQUENCE [LARGE SCALE GENOMIC DNA]</scope>
    <source>
        <strain evidence="1 2">1073</strain>
    </source>
</reference>
<comment type="caution">
    <text evidence="1">The sequence shown here is derived from an EMBL/GenBank/DDBJ whole genome shotgun (WGS) entry which is preliminary data.</text>
</comment>
<sequence>MIRDFETEEFLDIKHNQVADVIKQYGPYRFFVTLTFQRPVDDASALRHGEVFVGRLHKQLFGRYGWRSVRPLTGVVLLEREDIKKKRRYPGLQTGVELLAPVDVGKILWVRDRGNCHFHFLLRDHPALERRPVKALRRFQQAARKAGTSLNYSETEKLVSKNGVYVSLAPDKGAINYVSKESRYLSWWSEERLFFIHRSQEGEFDLVPGAVPLKRWWNMPTI</sequence>
<evidence type="ECO:0000313" key="2">
    <source>
        <dbReference type="Proteomes" id="UP001549184"/>
    </source>
</evidence>
<evidence type="ECO:0000313" key="1">
    <source>
        <dbReference type="EMBL" id="MET3654266.1"/>
    </source>
</evidence>